<proteinExistence type="predicted"/>
<evidence type="ECO:0000259" key="2">
    <source>
        <dbReference type="Pfam" id="PF01408"/>
    </source>
</evidence>
<dbReference type="Pfam" id="PF22725">
    <property type="entry name" value="GFO_IDH_MocA_C3"/>
    <property type="match status" value="1"/>
</dbReference>
<dbReference type="InterPro" id="IPR055170">
    <property type="entry name" value="GFO_IDH_MocA-like_dom"/>
</dbReference>
<dbReference type="InterPro" id="IPR036291">
    <property type="entry name" value="NAD(P)-bd_dom_sf"/>
</dbReference>
<reference evidence="5 7" key="2">
    <citation type="submission" date="2018-03" db="EMBL/GenBank/DDBJ databases">
        <title>Blue discolouration in mozzarella cheese caused by Pseudomonas fluorescens.</title>
        <authorList>
            <person name="Chiesa F."/>
            <person name="Dalmasso A."/>
            <person name="Lomonaco S."/>
        </authorList>
    </citation>
    <scope>NUCLEOTIDE SEQUENCE [LARGE SCALE GENOMIC DNA]</scope>
    <source>
        <strain evidence="5 7">11293</strain>
    </source>
</reference>
<accession>A0A109KH10</accession>
<comment type="caution">
    <text evidence="4">The sequence shown here is derived from an EMBL/GenBank/DDBJ whole genome shotgun (WGS) entry which is preliminary data.</text>
</comment>
<dbReference type="AlphaFoldDB" id="A0A109KH10"/>
<dbReference type="PATRIC" id="fig|294.193.peg.674"/>
<reference evidence="4 6" key="1">
    <citation type="submission" date="2015-05" db="EMBL/GenBank/DDBJ databases">
        <title>A genomic and transcriptomic approach to investigate the blue pigment phenotype in Pseudomonas fluorescens.</title>
        <authorList>
            <person name="Andreani N.A."/>
            <person name="Cardazzo B."/>
        </authorList>
    </citation>
    <scope>NUCLEOTIDE SEQUENCE [LARGE SCALE GENOMIC DNA]</scope>
    <source>
        <strain evidence="4 6">Ps_22</strain>
    </source>
</reference>
<dbReference type="Gene3D" id="3.40.50.720">
    <property type="entry name" value="NAD(P)-binding Rossmann-like Domain"/>
    <property type="match status" value="1"/>
</dbReference>
<feature type="domain" description="Gfo/Idh/MocA-like oxidoreductase N-terminal" evidence="2">
    <location>
        <begin position="3"/>
        <end position="118"/>
    </location>
</feature>
<dbReference type="GO" id="GO:0047061">
    <property type="term" value="F:glucose-fructose oxidoreductase activity"/>
    <property type="evidence" value="ECO:0007669"/>
    <property type="project" value="UniProtKB-EC"/>
</dbReference>
<dbReference type="Gene3D" id="3.30.360.10">
    <property type="entry name" value="Dihydrodipicolinate Reductase, domain 2"/>
    <property type="match status" value="1"/>
</dbReference>
<gene>
    <name evidence="4" type="primary">gfo_2</name>
    <name evidence="5" type="ORF">C7A10_24610</name>
    <name evidence="4" type="ORF">PFLmoz3_06304</name>
</gene>
<dbReference type="PANTHER" id="PTHR43818">
    <property type="entry name" value="BCDNA.GH03377"/>
    <property type="match status" value="1"/>
</dbReference>
<organism evidence="4 6">
    <name type="scientific">Pseudomonas fluorescens</name>
    <dbReference type="NCBI Taxonomy" id="294"/>
    <lineage>
        <taxon>Bacteria</taxon>
        <taxon>Pseudomonadati</taxon>
        <taxon>Pseudomonadota</taxon>
        <taxon>Gammaproteobacteria</taxon>
        <taxon>Pseudomonadales</taxon>
        <taxon>Pseudomonadaceae</taxon>
        <taxon>Pseudomonas</taxon>
    </lineage>
</organism>
<evidence type="ECO:0000313" key="7">
    <source>
        <dbReference type="Proteomes" id="UP000239731"/>
    </source>
</evidence>
<evidence type="ECO:0000313" key="5">
    <source>
        <dbReference type="EMBL" id="PRW86570.1"/>
    </source>
</evidence>
<dbReference type="InterPro" id="IPR050463">
    <property type="entry name" value="Gfo/Idh/MocA_oxidrdct_glycsds"/>
</dbReference>
<dbReference type="EC" id="1.1.99.28" evidence="4"/>
<feature type="domain" description="GFO/IDH/MocA-like oxidoreductase" evidence="3">
    <location>
        <begin position="133"/>
        <end position="245"/>
    </location>
</feature>
<dbReference type="Proteomes" id="UP000239731">
    <property type="component" value="Unassembled WGS sequence"/>
</dbReference>
<dbReference type="PANTHER" id="PTHR43818:SF11">
    <property type="entry name" value="BCDNA.GH03377"/>
    <property type="match status" value="1"/>
</dbReference>
<dbReference type="Proteomes" id="UP000061348">
    <property type="component" value="Unassembled WGS sequence"/>
</dbReference>
<dbReference type="GO" id="GO:0000166">
    <property type="term" value="F:nucleotide binding"/>
    <property type="evidence" value="ECO:0007669"/>
    <property type="project" value="InterPro"/>
</dbReference>
<evidence type="ECO:0000313" key="6">
    <source>
        <dbReference type="Proteomes" id="UP000061348"/>
    </source>
</evidence>
<dbReference type="InterPro" id="IPR000683">
    <property type="entry name" value="Gfo/Idh/MocA-like_OxRdtase_N"/>
</dbReference>
<dbReference type="Pfam" id="PF01408">
    <property type="entry name" value="GFO_IDH_MocA"/>
    <property type="match status" value="1"/>
</dbReference>
<dbReference type="SUPFAM" id="SSF55347">
    <property type="entry name" value="Glyceraldehyde-3-phosphate dehydrogenase-like, C-terminal domain"/>
    <property type="match status" value="1"/>
</dbReference>
<dbReference type="SUPFAM" id="SSF51735">
    <property type="entry name" value="NAD(P)-binding Rossmann-fold domains"/>
    <property type="match status" value="1"/>
</dbReference>
<dbReference type="EMBL" id="PVUH01000020">
    <property type="protein sequence ID" value="PRW86570.1"/>
    <property type="molecule type" value="Genomic_DNA"/>
</dbReference>
<protein>
    <submittedName>
        <fullName evidence="5">Gfo/Idh/MocA family oxidoreductase</fullName>
    </submittedName>
    <submittedName>
        <fullName evidence="4">Glucose--fructose oxidoreductase</fullName>
        <ecNumber evidence="4">1.1.99.28</ecNumber>
    </submittedName>
</protein>
<dbReference type="RefSeq" id="WP_060765489.1">
    <property type="nucleotide sequence ID" value="NZ_NPKB01000028.1"/>
</dbReference>
<sequence length="305" mass="33351">MTIGVGIIGMGVISHYYLKAFERKQACRLVAVCDKAPARLQAYVDSPSVRTYGDYHSLLEDPLVDAVVINLPNNLHFQACIDALKAGKHVCCEKPLTLDLEQAEQLRDMARRLNLTLLTAFHRRYNTYLINAVEHDVFAQAVHVRARYHERIEDHAGQDTWYLNAAACGGGCIADNGPNVFDTLHVAVGPLRVVNLQVRHGETGIDLGANISLVTPQGLAVSAELSWDYALGEQKDLVVTYADGTTATVDLLQDSAGFKTSLYHEYEGVLAHLASSIQGLAEDGTMGVEAVRLVRDCYAMTRSPA</sequence>
<evidence type="ECO:0000256" key="1">
    <source>
        <dbReference type="ARBA" id="ARBA00023002"/>
    </source>
</evidence>
<dbReference type="EMBL" id="LCYA01000329">
    <property type="protein sequence ID" value="KWV69107.1"/>
    <property type="molecule type" value="Genomic_DNA"/>
</dbReference>
<keyword evidence="1 4" id="KW-0560">Oxidoreductase</keyword>
<evidence type="ECO:0000313" key="4">
    <source>
        <dbReference type="EMBL" id="KWV69107.1"/>
    </source>
</evidence>
<name>A0A109KH10_PSEFL</name>
<evidence type="ECO:0000259" key="3">
    <source>
        <dbReference type="Pfam" id="PF22725"/>
    </source>
</evidence>